<feature type="chain" id="PRO_5043743742" description="Nicastrin" evidence="1">
    <location>
        <begin position="22"/>
        <end position="786"/>
    </location>
</feature>
<organism evidence="2 3">
    <name type="scientific">Rhynocoris fuscipes</name>
    <dbReference type="NCBI Taxonomy" id="488301"/>
    <lineage>
        <taxon>Eukaryota</taxon>
        <taxon>Metazoa</taxon>
        <taxon>Ecdysozoa</taxon>
        <taxon>Arthropoda</taxon>
        <taxon>Hexapoda</taxon>
        <taxon>Insecta</taxon>
        <taxon>Pterygota</taxon>
        <taxon>Neoptera</taxon>
        <taxon>Paraneoptera</taxon>
        <taxon>Hemiptera</taxon>
        <taxon>Heteroptera</taxon>
        <taxon>Panheteroptera</taxon>
        <taxon>Cimicomorpha</taxon>
        <taxon>Reduviidae</taxon>
        <taxon>Harpactorinae</taxon>
        <taxon>Harpactorini</taxon>
        <taxon>Rhynocoris</taxon>
    </lineage>
</organism>
<dbReference type="Proteomes" id="UP001461498">
    <property type="component" value="Unassembled WGS sequence"/>
</dbReference>
<dbReference type="AlphaFoldDB" id="A0AAW1DFP5"/>
<keyword evidence="1" id="KW-0732">Signal</keyword>
<evidence type="ECO:0000313" key="3">
    <source>
        <dbReference type="Proteomes" id="UP001461498"/>
    </source>
</evidence>
<dbReference type="EMBL" id="JAPXFL010000004">
    <property type="protein sequence ID" value="KAK9507822.1"/>
    <property type="molecule type" value="Genomic_DNA"/>
</dbReference>
<name>A0AAW1DFP5_9HEMI</name>
<reference evidence="2 3" key="1">
    <citation type="submission" date="2022-12" db="EMBL/GenBank/DDBJ databases">
        <title>Chromosome-level genome assembly of true bugs.</title>
        <authorList>
            <person name="Ma L."/>
            <person name="Li H."/>
        </authorList>
    </citation>
    <scope>NUCLEOTIDE SEQUENCE [LARGE SCALE GENOMIC DNA]</scope>
    <source>
        <strain evidence="2">Lab_2022b</strain>
    </source>
</reference>
<keyword evidence="3" id="KW-1185">Reference proteome</keyword>
<feature type="signal peptide" evidence="1">
    <location>
        <begin position="1"/>
        <end position="21"/>
    </location>
</feature>
<gene>
    <name evidence="2" type="ORF">O3M35_007596</name>
</gene>
<sequence>MIIKFVILTILFLCITQRSQSQFGPIPDHLIECYQKDVIILPMTITTLIDIIRKVEFNHEYTMDMRMIANSIMRRFWRDGIEKEPDIYPAPGVIPYSTAGFQSYKYSLLYSNLLPGTARTFPNISLTVHERCTLHFMVSSSVDPWERGDESEVCKDAAFAYRQTPSYKLTGNQKSACPIEKGVVFTEDFNTVNAGHIIGAIAMALQPMQLAQSALIRGNSRVSSIAKYNKLIDNLWAVTLAGDLAEIIVFQKPVTNNITMGPSGQWNNSYLPANYFMKASQNFIECGCWQNTNAEIIGSIDGLVMANEVISWINRMYTLKLSQILELYYTNIRGLAPGEIHACKRRDYFANDLNSQREIVKLQAENFADILAVSAPHSFVQDELYIKNNIDRVVKIFYLHTSKLLEDQISCPERRKFGMPKLQLYVIYDATWSPYYTLQFLMRLSRMVDVSHYGSNITVINGANGGIIVESANTEGDVYVQWQNSADSSKEVRSAGLLKGFVQLRNMIERNSTEKTIDTAVGFVTLIVGASSSITDSEYSKIRNLLKIMKNECPDMTFIYISNQANNNDFLKLTTLPISQYDYVITSKNNNQSSLLKDLDNIQNIPRMLIPPPCYGKKTYTPLIFEEFITPDLIYSYRIHPSYLCSSNRTITIEIKNTDYGNLDVCVSRTSFKLESNNLTSTQCNSAAMFDEIEFHINNQCTTDGVNLDTNWNNCKPIFITVIGRSSKKKCTEKDCRFPDQLRFTINVNGLQCVKDHVVTCASCQLKLNISITLFSMFLYLFKNYL</sequence>
<protein>
    <recommendedName>
        <fullName evidence="4">Nicastrin</fullName>
    </recommendedName>
</protein>
<accession>A0AAW1DFP5</accession>
<evidence type="ECO:0008006" key="4">
    <source>
        <dbReference type="Google" id="ProtNLM"/>
    </source>
</evidence>
<evidence type="ECO:0000256" key="1">
    <source>
        <dbReference type="SAM" id="SignalP"/>
    </source>
</evidence>
<evidence type="ECO:0000313" key="2">
    <source>
        <dbReference type="EMBL" id="KAK9507822.1"/>
    </source>
</evidence>
<comment type="caution">
    <text evidence="2">The sequence shown here is derived from an EMBL/GenBank/DDBJ whole genome shotgun (WGS) entry which is preliminary data.</text>
</comment>
<proteinExistence type="predicted"/>